<proteinExistence type="predicted"/>
<evidence type="ECO:0000313" key="3">
    <source>
        <dbReference type="EMBL" id="CAL4760385.1"/>
    </source>
</evidence>
<reference evidence="2" key="1">
    <citation type="submission" date="2022-10" db="EMBL/GenBank/DDBJ databases">
        <authorList>
            <person name="Chen Y."/>
            <person name="Dougan E. K."/>
            <person name="Chan C."/>
            <person name="Rhodes N."/>
            <person name="Thang M."/>
        </authorList>
    </citation>
    <scope>NUCLEOTIDE SEQUENCE</scope>
</reference>
<name>A0A9P1BIG8_9DINO</name>
<feature type="transmembrane region" description="Helical" evidence="1">
    <location>
        <begin position="981"/>
        <end position="1001"/>
    </location>
</feature>
<dbReference type="EMBL" id="CAMXCT010000052">
    <property type="protein sequence ID" value="CAI3973073.1"/>
    <property type="molecule type" value="Genomic_DNA"/>
</dbReference>
<accession>A0A9P1BIG8</accession>
<evidence type="ECO:0000313" key="4">
    <source>
        <dbReference type="Proteomes" id="UP001152797"/>
    </source>
</evidence>
<comment type="caution">
    <text evidence="2">The sequence shown here is derived from an EMBL/GenBank/DDBJ whole genome shotgun (WGS) entry which is preliminary data.</text>
</comment>
<dbReference type="OrthoDB" id="449332at2759"/>
<gene>
    <name evidence="2" type="ORF">C1SCF055_LOCUS1602</name>
</gene>
<keyword evidence="1" id="KW-0812">Transmembrane</keyword>
<dbReference type="EMBL" id="CAMXCT030000052">
    <property type="protein sequence ID" value="CAL4760385.1"/>
    <property type="molecule type" value="Genomic_DNA"/>
</dbReference>
<organism evidence="2">
    <name type="scientific">Cladocopium goreaui</name>
    <dbReference type="NCBI Taxonomy" id="2562237"/>
    <lineage>
        <taxon>Eukaryota</taxon>
        <taxon>Sar</taxon>
        <taxon>Alveolata</taxon>
        <taxon>Dinophyceae</taxon>
        <taxon>Suessiales</taxon>
        <taxon>Symbiodiniaceae</taxon>
        <taxon>Cladocopium</taxon>
    </lineage>
</organism>
<reference evidence="3 4" key="2">
    <citation type="submission" date="2024-05" db="EMBL/GenBank/DDBJ databases">
        <authorList>
            <person name="Chen Y."/>
            <person name="Shah S."/>
            <person name="Dougan E. K."/>
            <person name="Thang M."/>
            <person name="Chan C."/>
        </authorList>
    </citation>
    <scope>NUCLEOTIDE SEQUENCE [LARGE SCALE GENOMIC DNA]</scope>
</reference>
<dbReference type="EMBL" id="CAMXCT020000052">
    <property type="protein sequence ID" value="CAL1126448.1"/>
    <property type="molecule type" value="Genomic_DNA"/>
</dbReference>
<dbReference type="Proteomes" id="UP001152797">
    <property type="component" value="Unassembled WGS sequence"/>
</dbReference>
<keyword evidence="1" id="KW-1133">Transmembrane helix</keyword>
<evidence type="ECO:0000256" key="1">
    <source>
        <dbReference type="SAM" id="Phobius"/>
    </source>
</evidence>
<keyword evidence="4" id="KW-1185">Reference proteome</keyword>
<keyword evidence="1" id="KW-0472">Membrane</keyword>
<sequence length="1316" mass="146441">MSTTAFPLPVPKCGIFAGGGPGLSMKKLLILCKARVLHVIVMCLNYLYLGRFPSNDELGRRPNEIQCQIFTRLRSFIAVCGLTRELFPLAPGRSGPQLAASLMHLESFVEKCSEFKDSYRRAASSELYVEDSSLLPADDFPQLVPFRPLDPDRLKLSGRGHWDMQEFIHGVLWLPFVEPAFLRHGGDLSGAVGPNFENENPEANLKLAKLWDVNGLLALFDAPCCPGAYSRVFQVYKDAHRDRQIGDRRLPNAMEYHVAGPSKHLPPGHLLAELHVDVKHDTLRGSVTDRRDFYHQSKVTDARAKSNCLSVPFPISEFHGCAAFEDYHKKKNLESSRRKEKSFAYKALAEARLAYEKHRLEGSPEKDVEAEVFFKAAGAEVDSRETTLRQKLCLVSSPFAKRFALSALSLRAARLPVITPRLAARLSGNWVSSLLYRRCLTSIVDEFFGVSAGLELPGAPKVVPLKRACAQELCLLSALVPMMSANVGAAYASCVYASDASGEGGAVVSLPCEPSVVRSLWHASDKKGSYTRLESSARAILKKLVHEIELPDDSFEEIAVNAEGGPFKAPLMKFDFVEICGGAGVISKHASNLGLVTAPCLDISESAHYDLRGLRFLEWVIYMIEDGLFASFLIEPPCTSFSAAACPSVRSYTQPLGFDRKEEKTLHGNTLAFRTFVLLKVGRRYKRPCGCEQPRRSKMMWTHFWETLRRLGFRDNIVASCQFGSIHKKEFDFLLYLFDCIGAKCPGGHSHVKIEGKWTKGSATYHPELGLYLAKAVRRAVLRVRRLENDEVEVLGLESLVVNDLMIAKKWDLEKAWTWKKTRSHINVLESFSSVAALSLAASREPDTRVPLVVDSQVARGALSKGRSSSFSLQPSLKRACAVQLAFGLFPAWTFCPTRLNCADDGSRGVETRGVSTLASIVDFLDFGSLVSLHGTGLKRFAANWIRLVVLALIVCPSSAKEAQQNGLFLCPEISSAPRFLSVYLISCVAVWTFIVCWLYRTSALCRWAVSQWIWFLRVWAGTLSDSSVLGLGLCLGASMSLCCFGFWLLGVTGLVFSAGLFPETLGLVTVPALRLVGKHPLKILFLTVQGLPFGSRGFGAYGAYGAMAPQSEAERARAASRRPLELPADRLLRKETRNRRMQLFANFRAWLWKNHRVSLASLMKQRPPDAESRFSVLLKTLDLPTQKVDGQRPFDLGSLRPGGASWMLDVTENSELVRRRGRWLSNKVMEIYLQEVAVATFLQKILPNQREKILCFAQRFESVLTLVLHYLDWAVPPSAWYYLMKAQRVEESGEEMHFHSTFQPKTAGAADHGDS</sequence>
<evidence type="ECO:0000313" key="2">
    <source>
        <dbReference type="EMBL" id="CAI3973073.1"/>
    </source>
</evidence>
<protein>
    <submittedName>
        <fullName evidence="3">Voltage-dependent T-type calcium channel subunit alpha-1I</fullName>
    </submittedName>
</protein>